<dbReference type="Gene3D" id="3.90.1200.10">
    <property type="match status" value="1"/>
</dbReference>
<keyword evidence="3" id="KW-1185">Reference proteome</keyword>
<evidence type="ECO:0000313" key="3">
    <source>
        <dbReference type="Proteomes" id="UP001595455"/>
    </source>
</evidence>
<sequence>MDDIQLQALQTLLLNKLDIHTASPMPIKKLSGGAIQENWAIQGQREHADYEIVLRKNAETSVEASSDRKQEYDLLQRLYELNVRVPEPLLFQSKGDTLNSDFFVMQKISGMAEGHKLVRLNQPELQVAILQDIGQRLADLHAISADAEIEKIIPKPIKADYLNQSIELLQSHLHKLNQHRPILEFALSWMQQHQPVIDDLVLVHGDYRTGNIMIDHDHVSGILDWEFAHWGDRREDIGWFTAKCWRFGQNAQVAGGIGAYKDFIQAYAEHADVFIPEFELKFWHILAHVRWAIIALQQANRNLDNTEPSLELALTAFLVPQLEKNILDILGDKE</sequence>
<dbReference type="PANTHER" id="PTHR21310">
    <property type="entry name" value="AMINOGLYCOSIDE PHOSPHOTRANSFERASE-RELATED-RELATED"/>
    <property type="match status" value="1"/>
</dbReference>
<dbReference type="Pfam" id="PF01636">
    <property type="entry name" value="APH"/>
    <property type="match status" value="1"/>
</dbReference>
<dbReference type="EMBL" id="JBHRSF010000055">
    <property type="protein sequence ID" value="MFC2996159.1"/>
    <property type="molecule type" value="Genomic_DNA"/>
</dbReference>
<dbReference type="CDD" id="cd05154">
    <property type="entry name" value="ACAD10_11_N-like"/>
    <property type="match status" value="1"/>
</dbReference>
<gene>
    <name evidence="2" type="ORF">ACFODO_12940</name>
</gene>
<dbReference type="InterPro" id="IPR041726">
    <property type="entry name" value="ACAD10_11_N"/>
</dbReference>
<dbReference type="InterPro" id="IPR002575">
    <property type="entry name" value="Aminoglycoside_PTrfase"/>
</dbReference>
<evidence type="ECO:0000313" key="2">
    <source>
        <dbReference type="EMBL" id="MFC2996159.1"/>
    </source>
</evidence>
<name>A0ABV7BIZ4_9GAMM</name>
<dbReference type="Proteomes" id="UP001595455">
    <property type="component" value="Unassembled WGS sequence"/>
</dbReference>
<dbReference type="Gene3D" id="3.30.200.20">
    <property type="entry name" value="Phosphorylase Kinase, domain 1"/>
    <property type="match status" value="1"/>
</dbReference>
<comment type="caution">
    <text evidence="2">The sequence shown here is derived from an EMBL/GenBank/DDBJ whole genome shotgun (WGS) entry which is preliminary data.</text>
</comment>
<feature type="domain" description="Aminoglycoside phosphotransferase" evidence="1">
    <location>
        <begin position="27"/>
        <end position="269"/>
    </location>
</feature>
<reference evidence="3" key="1">
    <citation type="journal article" date="2019" name="Int. J. Syst. Evol. Microbiol.">
        <title>The Global Catalogue of Microorganisms (GCM) 10K type strain sequencing project: providing services to taxonomists for standard genome sequencing and annotation.</title>
        <authorList>
            <consortium name="The Broad Institute Genomics Platform"/>
            <consortium name="The Broad Institute Genome Sequencing Center for Infectious Disease"/>
            <person name="Wu L."/>
            <person name="Ma J."/>
        </authorList>
    </citation>
    <scope>NUCLEOTIDE SEQUENCE [LARGE SCALE GENOMIC DNA]</scope>
    <source>
        <strain evidence="3">KCTC 62575</strain>
    </source>
</reference>
<evidence type="ECO:0000259" key="1">
    <source>
        <dbReference type="Pfam" id="PF01636"/>
    </source>
</evidence>
<dbReference type="RefSeq" id="WP_228199030.1">
    <property type="nucleotide sequence ID" value="NZ_JBHRSF010000055.1"/>
</dbReference>
<organism evidence="2 3">
    <name type="scientific">Acinetobacter sichuanensis</name>
    <dbReference type="NCBI Taxonomy" id="2136183"/>
    <lineage>
        <taxon>Bacteria</taxon>
        <taxon>Pseudomonadati</taxon>
        <taxon>Pseudomonadota</taxon>
        <taxon>Gammaproteobacteria</taxon>
        <taxon>Moraxellales</taxon>
        <taxon>Moraxellaceae</taxon>
        <taxon>Acinetobacter</taxon>
    </lineage>
</organism>
<accession>A0ABV7BIZ4</accession>
<protein>
    <submittedName>
        <fullName evidence="2">Phosphotransferase family protein</fullName>
    </submittedName>
</protein>
<dbReference type="SUPFAM" id="SSF56112">
    <property type="entry name" value="Protein kinase-like (PK-like)"/>
    <property type="match status" value="1"/>
</dbReference>
<dbReference type="InterPro" id="IPR011009">
    <property type="entry name" value="Kinase-like_dom_sf"/>
</dbReference>
<proteinExistence type="predicted"/>
<dbReference type="InterPro" id="IPR051678">
    <property type="entry name" value="AGP_Transferase"/>
</dbReference>
<dbReference type="PANTHER" id="PTHR21310:SF57">
    <property type="entry name" value="BLR2944 PROTEIN"/>
    <property type="match status" value="1"/>
</dbReference>